<gene>
    <name evidence="2" type="ORF">NBR_LOCUS3654</name>
</gene>
<evidence type="ECO:0000256" key="1">
    <source>
        <dbReference type="SAM" id="MobiDB-lite"/>
    </source>
</evidence>
<feature type="compositionally biased region" description="Basic residues" evidence="1">
    <location>
        <begin position="1"/>
        <end position="17"/>
    </location>
</feature>
<accession>A0A0N4XMA1</accession>
<proteinExistence type="predicted"/>
<reference evidence="4" key="1">
    <citation type="submission" date="2017-02" db="UniProtKB">
        <authorList>
            <consortium name="WormBaseParasite"/>
        </authorList>
    </citation>
    <scope>IDENTIFICATION</scope>
</reference>
<name>A0A0N4XMA1_NIPBR</name>
<organism evidence="4">
    <name type="scientific">Nippostrongylus brasiliensis</name>
    <name type="common">Rat hookworm</name>
    <dbReference type="NCBI Taxonomy" id="27835"/>
    <lineage>
        <taxon>Eukaryota</taxon>
        <taxon>Metazoa</taxon>
        <taxon>Ecdysozoa</taxon>
        <taxon>Nematoda</taxon>
        <taxon>Chromadorea</taxon>
        <taxon>Rhabditida</taxon>
        <taxon>Rhabditina</taxon>
        <taxon>Rhabditomorpha</taxon>
        <taxon>Strongyloidea</taxon>
        <taxon>Heligmosomidae</taxon>
        <taxon>Nippostrongylus</taxon>
    </lineage>
</organism>
<evidence type="ECO:0000313" key="3">
    <source>
        <dbReference type="Proteomes" id="UP000271162"/>
    </source>
</evidence>
<sequence length="79" mass="8442">MTRGTSAKRSKTRTRSRQRNDAHSRIPKWNPATNSEKQGESASAHHAIAAAGGCQPCSNSAYCPKAEGVARRTSSESSI</sequence>
<dbReference type="EMBL" id="UYSL01005735">
    <property type="protein sequence ID" value="VDL67243.1"/>
    <property type="molecule type" value="Genomic_DNA"/>
</dbReference>
<dbReference type="AlphaFoldDB" id="A0A0N4XMA1"/>
<protein>
    <submittedName>
        <fullName evidence="2 4">Uncharacterized protein</fullName>
    </submittedName>
</protein>
<evidence type="ECO:0000313" key="2">
    <source>
        <dbReference type="EMBL" id="VDL67243.1"/>
    </source>
</evidence>
<keyword evidence="3" id="KW-1185">Reference proteome</keyword>
<feature type="region of interest" description="Disordered" evidence="1">
    <location>
        <begin position="1"/>
        <end position="47"/>
    </location>
</feature>
<dbReference type="Proteomes" id="UP000271162">
    <property type="component" value="Unassembled WGS sequence"/>
</dbReference>
<reference evidence="2 3" key="2">
    <citation type="submission" date="2018-11" db="EMBL/GenBank/DDBJ databases">
        <authorList>
            <consortium name="Pathogen Informatics"/>
        </authorList>
    </citation>
    <scope>NUCLEOTIDE SEQUENCE [LARGE SCALE GENOMIC DNA]</scope>
</reference>
<evidence type="ECO:0000313" key="4">
    <source>
        <dbReference type="WBParaSite" id="NBR_0000365301-mRNA-1"/>
    </source>
</evidence>
<dbReference type="WBParaSite" id="NBR_0000365301-mRNA-1">
    <property type="protein sequence ID" value="NBR_0000365301-mRNA-1"/>
    <property type="gene ID" value="NBR_0000365301"/>
</dbReference>